<dbReference type="GO" id="GO:0016020">
    <property type="term" value="C:membrane"/>
    <property type="evidence" value="ECO:0007669"/>
    <property type="project" value="UniProtKB-SubCell"/>
</dbReference>
<dbReference type="GeneID" id="115632497"/>
<comment type="subcellular location">
    <subcellularLocation>
        <location evidence="1">Membrane</location>
        <topology evidence="1">Multi-pass membrane protein</topology>
    </subcellularLocation>
</comment>
<dbReference type="Proteomes" id="UP000504634">
    <property type="component" value="Unplaced"/>
</dbReference>
<dbReference type="GO" id="GO:0061668">
    <property type="term" value="P:mitochondrial ribosome assembly"/>
    <property type="evidence" value="ECO:0007669"/>
    <property type="project" value="TreeGrafter"/>
</dbReference>
<evidence type="ECO:0000256" key="3">
    <source>
        <dbReference type="ARBA" id="ARBA00022692"/>
    </source>
</evidence>
<evidence type="ECO:0000256" key="7">
    <source>
        <dbReference type="SAM" id="MobiDB-lite"/>
    </source>
</evidence>
<evidence type="ECO:0000256" key="5">
    <source>
        <dbReference type="ARBA" id="ARBA00023136"/>
    </source>
</evidence>
<gene>
    <name evidence="9" type="primary">LOC115632497</name>
</gene>
<feature type="compositionally biased region" description="Polar residues" evidence="7">
    <location>
        <begin position="261"/>
        <end position="276"/>
    </location>
</feature>
<dbReference type="OrthoDB" id="10267969at2759"/>
<evidence type="ECO:0000256" key="4">
    <source>
        <dbReference type="ARBA" id="ARBA00022989"/>
    </source>
</evidence>
<dbReference type="RefSeq" id="XP_030385534.1">
    <property type="nucleotide sequence ID" value="XM_030529674.1"/>
</dbReference>
<sequence length="288" mass="33539">MLSTCGQVLRPNCRAINTAGRHTFFAFYARHRIADVIPTKIVRRSLHGKNESSTSEALTLVRWTKLLWNKMFGKYLLATNVIGSGVLMVVGDVVAQEYEYRRGLRSEDRYDVERIYRMFVAGALQGPLHHYVYAWMDRIMPQRTFRTTIKKILIDQLFMSPACILLFFYSVCYLEHQTLEATHKEIMEKFAYIYMLDWLTWPAAQYVNFRYLDTKYRVAFVNVCTAVYNVLISYMKHDFNVHLPLEIAVHEPQNKLAPAESRSQLGSAESKNSLMEVTTKKVEDPNPR</sequence>
<name>A0A6J2UAZ7_DROLE</name>
<feature type="transmembrane region" description="Helical" evidence="6">
    <location>
        <begin position="115"/>
        <end position="133"/>
    </location>
</feature>
<organism evidence="8 9">
    <name type="scientific">Drosophila lebanonensis</name>
    <name type="common">Fruit fly</name>
    <name type="synonym">Scaptodrosophila lebanonensis</name>
    <dbReference type="NCBI Taxonomy" id="7225"/>
    <lineage>
        <taxon>Eukaryota</taxon>
        <taxon>Metazoa</taxon>
        <taxon>Ecdysozoa</taxon>
        <taxon>Arthropoda</taxon>
        <taxon>Hexapoda</taxon>
        <taxon>Insecta</taxon>
        <taxon>Pterygota</taxon>
        <taxon>Neoptera</taxon>
        <taxon>Endopterygota</taxon>
        <taxon>Diptera</taxon>
        <taxon>Brachycera</taxon>
        <taxon>Muscomorpha</taxon>
        <taxon>Ephydroidea</taxon>
        <taxon>Drosophilidae</taxon>
        <taxon>Scaptodrosophila</taxon>
    </lineage>
</organism>
<dbReference type="Pfam" id="PF04117">
    <property type="entry name" value="Mpv17_PMP22"/>
    <property type="match status" value="1"/>
</dbReference>
<feature type="transmembrane region" description="Helical" evidence="6">
    <location>
        <begin position="75"/>
        <end position="95"/>
    </location>
</feature>
<dbReference type="AlphaFoldDB" id="A0A6J2UAZ7"/>
<feature type="region of interest" description="Disordered" evidence="7">
    <location>
        <begin position="255"/>
        <end position="288"/>
    </location>
</feature>
<dbReference type="PANTHER" id="PTHR11266:SF81">
    <property type="entry name" value="GH12661P-RELATED"/>
    <property type="match status" value="1"/>
</dbReference>
<reference evidence="9" key="1">
    <citation type="submission" date="2025-08" db="UniProtKB">
        <authorList>
            <consortium name="RefSeq"/>
        </authorList>
    </citation>
    <scope>IDENTIFICATION</scope>
    <source>
        <strain evidence="9">11010-0011.00</strain>
        <tissue evidence="9">Whole body</tissue>
    </source>
</reference>
<comment type="similarity">
    <text evidence="2 6">Belongs to the peroxisomal membrane protein PXMP2/4 family.</text>
</comment>
<evidence type="ECO:0000256" key="1">
    <source>
        <dbReference type="ARBA" id="ARBA00004141"/>
    </source>
</evidence>
<evidence type="ECO:0000256" key="2">
    <source>
        <dbReference type="ARBA" id="ARBA00006824"/>
    </source>
</evidence>
<accession>A0A6J2UAZ7</accession>
<evidence type="ECO:0000256" key="6">
    <source>
        <dbReference type="RuleBase" id="RU363053"/>
    </source>
</evidence>
<dbReference type="InterPro" id="IPR007248">
    <property type="entry name" value="Mpv17_PMP22"/>
</dbReference>
<feature type="compositionally biased region" description="Basic and acidic residues" evidence="7">
    <location>
        <begin position="278"/>
        <end position="288"/>
    </location>
</feature>
<keyword evidence="5 6" id="KW-0472">Membrane</keyword>
<feature type="transmembrane region" description="Helical" evidence="6">
    <location>
        <begin position="216"/>
        <end position="235"/>
    </location>
</feature>
<protein>
    <submittedName>
        <fullName evidence="9">Mpv17-like protein 2</fullName>
    </submittedName>
</protein>
<keyword evidence="3 6" id="KW-0812">Transmembrane</keyword>
<evidence type="ECO:0000313" key="8">
    <source>
        <dbReference type="Proteomes" id="UP000504634"/>
    </source>
</evidence>
<dbReference type="PANTHER" id="PTHR11266">
    <property type="entry name" value="PEROXISOMAL MEMBRANE PROTEIN 2, PXMP2 MPV17"/>
    <property type="match status" value="1"/>
</dbReference>
<dbReference type="GO" id="GO:0005739">
    <property type="term" value="C:mitochondrion"/>
    <property type="evidence" value="ECO:0007669"/>
    <property type="project" value="TreeGrafter"/>
</dbReference>
<evidence type="ECO:0000313" key="9">
    <source>
        <dbReference type="RefSeq" id="XP_030385534.1"/>
    </source>
</evidence>
<feature type="transmembrane region" description="Helical" evidence="6">
    <location>
        <begin position="153"/>
        <end position="171"/>
    </location>
</feature>
<keyword evidence="4 6" id="KW-1133">Transmembrane helix</keyword>
<proteinExistence type="inferred from homology"/>
<keyword evidence="8" id="KW-1185">Reference proteome</keyword>